<evidence type="ECO:0000313" key="13">
    <source>
        <dbReference type="Proteomes" id="UP001159428"/>
    </source>
</evidence>
<dbReference type="InterPro" id="IPR006153">
    <property type="entry name" value="Cation/H_exchanger_TM"/>
</dbReference>
<dbReference type="SMART" id="SM00100">
    <property type="entry name" value="cNMP"/>
    <property type="match status" value="1"/>
</dbReference>
<feature type="transmembrane region" description="Helical" evidence="10">
    <location>
        <begin position="581"/>
        <end position="605"/>
    </location>
</feature>
<evidence type="ECO:0000256" key="4">
    <source>
        <dbReference type="ARBA" id="ARBA00022692"/>
    </source>
</evidence>
<accession>A0AAU9WAD7</accession>
<dbReference type="Gene3D" id="2.60.120.10">
    <property type="entry name" value="Jelly Rolls"/>
    <property type="match status" value="1"/>
</dbReference>
<protein>
    <recommendedName>
        <fullName evidence="11">Cyclic nucleotide-binding domain-containing protein</fullName>
    </recommendedName>
</protein>
<dbReference type="PROSITE" id="PS50042">
    <property type="entry name" value="CNMP_BINDING_3"/>
    <property type="match status" value="1"/>
</dbReference>
<dbReference type="Pfam" id="PF00027">
    <property type="entry name" value="cNMP_binding"/>
    <property type="match status" value="1"/>
</dbReference>
<feature type="transmembrane region" description="Helical" evidence="10">
    <location>
        <begin position="83"/>
        <end position="106"/>
    </location>
</feature>
<keyword evidence="9" id="KW-0739">Sodium transport</keyword>
<evidence type="ECO:0000256" key="7">
    <source>
        <dbReference type="ARBA" id="ARBA00023065"/>
    </source>
</evidence>
<evidence type="ECO:0000256" key="1">
    <source>
        <dbReference type="ARBA" id="ARBA00004651"/>
    </source>
</evidence>
<dbReference type="InterPro" id="IPR005821">
    <property type="entry name" value="Ion_trans_dom"/>
</dbReference>
<dbReference type="Gene3D" id="6.10.140.1330">
    <property type="match status" value="1"/>
</dbReference>
<dbReference type="CDD" id="cd00038">
    <property type="entry name" value="CAP_ED"/>
    <property type="match status" value="1"/>
</dbReference>
<feature type="transmembrane region" description="Helical" evidence="10">
    <location>
        <begin position="300"/>
        <end position="325"/>
    </location>
</feature>
<keyword evidence="13" id="KW-1185">Reference proteome</keyword>
<comment type="caution">
    <text evidence="12">The sequence shown here is derived from an EMBL/GenBank/DDBJ whole genome shotgun (WGS) entry which is preliminary data.</text>
</comment>
<dbReference type="Pfam" id="PF00999">
    <property type="entry name" value="Na_H_Exchanger"/>
    <property type="match status" value="1"/>
</dbReference>
<dbReference type="GO" id="GO:0015385">
    <property type="term" value="F:sodium:proton antiporter activity"/>
    <property type="evidence" value="ECO:0007669"/>
    <property type="project" value="InterPro"/>
</dbReference>
<proteinExistence type="predicted"/>
<feature type="transmembrane region" description="Helical" evidence="10">
    <location>
        <begin position="118"/>
        <end position="136"/>
    </location>
</feature>
<keyword evidence="7" id="KW-0406">Ion transport</keyword>
<dbReference type="Gene3D" id="1.20.120.350">
    <property type="entry name" value="Voltage-gated potassium channels. Chain C"/>
    <property type="match status" value="1"/>
</dbReference>
<evidence type="ECO:0000256" key="2">
    <source>
        <dbReference type="ARBA" id="ARBA00022448"/>
    </source>
</evidence>
<evidence type="ECO:0000313" key="12">
    <source>
        <dbReference type="EMBL" id="CAH3106667.1"/>
    </source>
</evidence>
<keyword evidence="6" id="KW-0915">Sodium</keyword>
<comment type="subcellular location">
    <subcellularLocation>
        <location evidence="1">Cell membrane</location>
        <topology evidence="1">Multi-pass membrane protein</topology>
    </subcellularLocation>
</comment>
<dbReference type="InterPro" id="IPR018422">
    <property type="entry name" value="Cation/H_exchanger_CPA1"/>
</dbReference>
<dbReference type="InterPro" id="IPR027359">
    <property type="entry name" value="Volt_channel_dom_sf"/>
</dbReference>
<dbReference type="GO" id="GO:0098719">
    <property type="term" value="P:sodium ion import across plasma membrane"/>
    <property type="evidence" value="ECO:0007669"/>
    <property type="project" value="TreeGrafter"/>
</dbReference>
<dbReference type="SUPFAM" id="SSF51206">
    <property type="entry name" value="cAMP-binding domain-like"/>
    <property type="match status" value="1"/>
</dbReference>
<dbReference type="GO" id="GO:0005216">
    <property type="term" value="F:monoatomic ion channel activity"/>
    <property type="evidence" value="ECO:0007669"/>
    <property type="project" value="InterPro"/>
</dbReference>
<evidence type="ECO:0000256" key="8">
    <source>
        <dbReference type="ARBA" id="ARBA00023136"/>
    </source>
</evidence>
<feature type="transmembrane region" description="Helical" evidence="10">
    <location>
        <begin position="267"/>
        <end position="288"/>
    </location>
</feature>
<feature type="transmembrane region" description="Helical" evidence="10">
    <location>
        <begin position="337"/>
        <end position="358"/>
    </location>
</feature>
<dbReference type="InterPro" id="IPR014710">
    <property type="entry name" value="RmlC-like_jellyroll"/>
</dbReference>
<keyword evidence="8 10" id="KW-0472">Membrane</keyword>
<dbReference type="PANTHER" id="PTHR10110:SF86">
    <property type="entry name" value="SODIUM_HYDROGEN EXCHANGER 7"/>
    <property type="match status" value="1"/>
</dbReference>
<keyword evidence="4 10" id="KW-0812">Transmembrane</keyword>
<evidence type="ECO:0000259" key="11">
    <source>
        <dbReference type="PROSITE" id="PS50042"/>
    </source>
</evidence>
<gene>
    <name evidence="12" type="ORF">PMEA_00001645</name>
</gene>
<sequence length="1365" mass="152735">MSCTIGAIVRQIMKGWPIPYTVVLIVLGLCFGAISGAVPTLQKYTSMSSQNPHLILTTFLPVLLFESAFAMDVHIFYKMFWQVVLLAVFGLAVATALSGIMAKMVFVDYHWTWLEAMLFGSIVSATDPVAVVALLNDLGTSKQLSTIIEGESLLNDGMAIVLYKIFFSLAFSSMTATEIGLYFPRVALGGFFFGLVAGRVTVFWLQHVFNDALVEITITLASTYLTFYIGEEVLGVSGVIAVVMLGIQINALRTSISPEVEVFLHRFWEMLAYLANTLIFIMVGVVIMEKALNSLNEYDLFLLVVDYFGITVIRGLVMMTFSPILMRIGYGLSWQNAVVAAWGGLRGAVGLALALQVYIDHPPIGGKVLAHTAGIVMFTLLVNATTMKKLLEKLGMSEISDAKKIAMANAVRQIQESNQRTLNMLKADRFLADADWDIAERDCDVHNPYMEVDDEVRHAEETPLLVRLSTCPNCESSVPNEPSAKEFAEMANDGRVRLIKALKVSYWKQFEHGMLSREAVQALINLADTAMDEEGRFIQIDDLQPFWNVPPFLQKIKDKLEQMKQTRPKERIPPPNDKIRAFMYVVAAHVMFEVIVNTLIVINMVPIILELFSDDDAPYMGVLTIINYVYCTIYIAEAAWKALAFRRFYFKDYWNLVDLFIVILSIVDIVIDEVAGEATGNFSPSVLKVAKVFRVLRMGRLLRLFKTVLPRLINAVNDIINRQLSFGYDVGKGYIIAQEEVIKLIDHMVVDKRIAKDLKQRSEQSRLDVVRSLGMLQREHPGIAISVKTRQAIRTILNNARDVIHELKGGGLLDEAEAAKLESLVEVKMKRQLSAPASISPQKPTELLRNVVWLEGMPSEAVDFITSAARIQMFEAGDTIARQGEDLKGIYLIVSGMVKMIGVSVARRGYFDGEEPEVGEMIVTTDYVSAGNLIGEMGFLTSSQRNSSCTCESAVQAYFITSDDMKVAMTRYPDLVDRLWKVCGVRIAVPLLLEVPAYYNWTKDKIRVMCERSFIVNLPIGLNTIFKTNEQMKEVVLIQGKITDLDSRDIYEGPCVLPKVYRTFRLHFDGVEPKILVIARFHETALPDDPEDNPSVLDIVGLHAQPGCKSSSNLSEIFGGTEATFRGKRRLSRGSRVLGIDESHRKLDPIPDRPQGRKIVVSPMLDDDKGASGDGVKSEGRRLKASGLEEERLKKALKAIDYDAHPVLEHQGQNMETLKKALRSVEDDEQEERWIRDIESALKSIERETAYHESRKRTKIEKVLASVEAHTKQAMSSMNAITNDISKKEKNGLELSLPFGTNATRQEGRTISLQTNGKQTKRVFIPKGWMFCTIAPPKCYSSLRKKRNISKRHTTLSVARQAVSS</sequence>
<dbReference type="EMBL" id="CALNXJ010000010">
    <property type="protein sequence ID" value="CAH3106667.1"/>
    <property type="molecule type" value="Genomic_DNA"/>
</dbReference>
<dbReference type="InterPro" id="IPR000595">
    <property type="entry name" value="cNMP-bd_dom"/>
</dbReference>
<dbReference type="InterPro" id="IPR018490">
    <property type="entry name" value="cNMP-bd_dom_sf"/>
</dbReference>
<feature type="transmembrane region" description="Helical" evidence="10">
    <location>
        <begin position="182"/>
        <end position="205"/>
    </location>
</feature>
<dbReference type="Proteomes" id="UP001159428">
    <property type="component" value="Unassembled WGS sequence"/>
</dbReference>
<evidence type="ECO:0000256" key="5">
    <source>
        <dbReference type="ARBA" id="ARBA00022989"/>
    </source>
</evidence>
<dbReference type="GO" id="GO:0015386">
    <property type="term" value="F:potassium:proton antiporter activity"/>
    <property type="evidence" value="ECO:0007669"/>
    <property type="project" value="TreeGrafter"/>
</dbReference>
<feature type="transmembrane region" description="Helical" evidence="10">
    <location>
        <begin position="617"/>
        <end position="640"/>
    </location>
</feature>
<feature type="transmembrane region" description="Helical" evidence="10">
    <location>
        <begin position="364"/>
        <end position="384"/>
    </location>
</feature>
<dbReference type="GO" id="GO:0005886">
    <property type="term" value="C:plasma membrane"/>
    <property type="evidence" value="ECO:0007669"/>
    <property type="project" value="UniProtKB-SubCell"/>
</dbReference>
<evidence type="ECO:0000256" key="10">
    <source>
        <dbReference type="SAM" id="Phobius"/>
    </source>
</evidence>
<dbReference type="GO" id="GO:0051453">
    <property type="term" value="P:regulation of intracellular pH"/>
    <property type="evidence" value="ECO:0007669"/>
    <property type="project" value="TreeGrafter"/>
</dbReference>
<feature type="domain" description="Cyclic nucleotide-binding" evidence="11">
    <location>
        <begin position="853"/>
        <end position="981"/>
    </location>
</feature>
<name>A0AAU9WAD7_9CNID</name>
<dbReference type="SUPFAM" id="SSF81324">
    <property type="entry name" value="Voltage-gated potassium channels"/>
    <property type="match status" value="1"/>
</dbReference>
<reference evidence="12 13" key="1">
    <citation type="submission" date="2022-05" db="EMBL/GenBank/DDBJ databases">
        <authorList>
            <consortium name="Genoscope - CEA"/>
            <person name="William W."/>
        </authorList>
    </citation>
    <scope>NUCLEOTIDE SEQUENCE [LARGE SCALE GENOMIC DNA]</scope>
</reference>
<feature type="transmembrane region" description="Helical" evidence="10">
    <location>
        <begin position="53"/>
        <end position="71"/>
    </location>
</feature>
<keyword evidence="3" id="KW-1003">Cell membrane</keyword>
<evidence type="ECO:0000256" key="9">
    <source>
        <dbReference type="ARBA" id="ARBA00023201"/>
    </source>
</evidence>
<dbReference type="PANTHER" id="PTHR10110">
    <property type="entry name" value="SODIUM/HYDROGEN EXCHANGER"/>
    <property type="match status" value="1"/>
</dbReference>
<keyword evidence="2" id="KW-0813">Transport</keyword>
<organism evidence="12 13">
    <name type="scientific">Pocillopora meandrina</name>
    <dbReference type="NCBI Taxonomy" id="46732"/>
    <lineage>
        <taxon>Eukaryota</taxon>
        <taxon>Metazoa</taxon>
        <taxon>Cnidaria</taxon>
        <taxon>Anthozoa</taxon>
        <taxon>Hexacorallia</taxon>
        <taxon>Scleractinia</taxon>
        <taxon>Astrocoeniina</taxon>
        <taxon>Pocilloporidae</taxon>
        <taxon>Pocillopora</taxon>
    </lineage>
</organism>
<evidence type="ECO:0000256" key="3">
    <source>
        <dbReference type="ARBA" id="ARBA00022475"/>
    </source>
</evidence>
<feature type="transmembrane region" description="Helical" evidence="10">
    <location>
        <begin position="20"/>
        <end position="41"/>
    </location>
</feature>
<feature type="transmembrane region" description="Helical" evidence="10">
    <location>
        <begin position="652"/>
        <end position="671"/>
    </location>
</feature>
<keyword evidence="5 10" id="KW-1133">Transmembrane helix</keyword>
<evidence type="ECO:0000256" key="6">
    <source>
        <dbReference type="ARBA" id="ARBA00023053"/>
    </source>
</evidence>
<dbReference type="Pfam" id="PF00520">
    <property type="entry name" value="Ion_trans"/>
    <property type="match status" value="1"/>
</dbReference>